<dbReference type="Proteomes" id="UP001652583">
    <property type="component" value="Chromosome B2"/>
</dbReference>
<feature type="compositionally biased region" description="Pro residues" evidence="1">
    <location>
        <begin position="34"/>
        <end position="52"/>
    </location>
</feature>
<sequence>MSRAGPRTATAAAPPLTAPRRGFVLPGVASPASAPAPRPPHSTAPGPPPPRRPLSRALSAPAAPRVPVGAAPRDAQLQPRAALLRAERAENAYEERLLTNRSRGSGFIKFLNVHTGNHNVQPGFRTLQKCQYPLSFAPLFTPSFAFN</sequence>
<evidence type="ECO:0000256" key="1">
    <source>
        <dbReference type="SAM" id="MobiDB-lite"/>
    </source>
</evidence>
<evidence type="ECO:0000313" key="3">
    <source>
        <dbReference type="RefSeq" id="XP_053078326.1"/>
    </source>
</evidence>
<accession>A0ABM3Q319</accession>
<protein>
    <submittedName>
        <fullName evidence="3">Uncharacterized protein LOC113598708 isoform X1</fullName>
    </submittedName>
</protein>
<gene>
    <name evidence="3" type="primary">LOC113598708</name>
</gene>
<keyword evidence="2" id="KW-1185">Reference proteome</keyword>
<name>A0ABM3Q319_ACIJB</name>
<organism evidence="2 3">
    <name type="scientific">Acinonyx jubatus</name>
    <name type="common">Cheetah</name>
    <dbReference type="NCBI Taxonomy" id="32536"/>
    <lineage>
        <taxon>Eukaryota</taxon>
        <taxon>Metazoa</taxon>
        <taxon>Chordata</taxon>
        <taxon>Craniata</taxon>
        <taxon>Vertebrata</taxon>
        <taxon>Euteleostomi</taxon>
        <taxon>Mammalia</taxon>
        <taxon>Eutheria</taxon>
        <taxon>Laurasiatheria</taxon>
        <taxon>Carnivora</taxon>
        <taxon>Feliformia</taxon>
        <taxon>Felidae</taxon>
        <taxon>Felinae</taxon>
        <taxon>Acinonyx</taxon>
    </lineage>
</organism>
<evidence type="ECO:0000313" key="2">
    <source>
        <dbReference type="Proteomes" id="UP001652583"/>
    </source>
</evidence>
<feature type="compositionally biased region" description="Low complexity" evidence="1">
    <location>
        <begin position="1"/>
        <end position="33"/>
    </location>
</feature>
<proteinExistence type="predicted"/>
<dbReference type="GeneID" id="113598708"/>
<feature type="region of interest" description="Disordered" evidence="1">
    <location>
        <begin position="1"/>
        <end position="76"/>
    </location>
</feature>
<dbReference type="RefSeq" id="XP_053078326.1">
    <property type="nucleotide sequence ID" value="XM_053222351.1"/>
</dbReference>
<feature type="compositionally biased region" description="Low complexity" evidence="1">
    <location>
        <begin position="55"/>
        <end position="76"/>
    </location>
</feature>
<reference evidence="3" key="1">
    <citation type="submission" date="2025-08" db="UniProtKB">
        <authorList>
            <consortium name="RefSeq"/>
        </authorList>
    </citation>
    <scope>IDENTIFICATION</scope>
    <source>
        <tissue evidence="3">Blood</tissue>
    </source>
</reference>